<dbReference type="GO" id="GO:0043171">
    <property type="term" value="P:peptide catabolic process"/>
    <property type="evidence" value="ECO:0007669"/>
    <property type="project" value="TreeGrafter"/>
</dbReference>
<keyword evidence="5" id="KW-0378">Hydrolase</keyword>
<keyword evidence="6 9" id="KW-0862">Zinc</keyword>
<dbReference type="InterPro" id="IPR001930">
    <property type="entry name" value="Peptidase_M1"/>
</dbReference>
<evidence type="ECO:0000256" key="9">
    <source>
        <dbReference type="PIRSR" id="PIRSR634016-3"/>
    </source>
</evidence>
<dbReference type="InterPro" id="IPR034016">
    <property type="entry name" value="M1_APN-typ"/>
</dbReference>
<dbReference type="GO" id="GO:0008270">
    <property type="term" value="F:zinc ion binding"/>
    <property type="evidence" value="ECO:0007669"/>
    <property type="project" value="InterPro"/>
</dbReference>
<dbReference type="STRING" id="133412.A0A1R1XHX6"/>
<name>A0A1R1XHX6_9FUNG</name>
<feature type="binding site" evidence="9">
    <location>
        <position position="292"/>
    </location>
    <ligand>
        <name>Zn(2+)</name>
        <dbReference type="ChEBI" id="CHEBI:29105"/>
        <note>catalytic</note>
    </ligand>
</feature>
<feature type="binding site" evidence="9">
    <location>
        <position position="296"/>
    </location>
    <ligand>
        <name>Zn(2+)</name>
        <dbReference type="ChEBI" id="CHEBI:29105"/>
        <note>catalytic</note>
    </ligand>
</feature>
<protein>
    <submittedName>
        <fullName evidence="12">Puromycin-sensitive aminopeptidase</fullName>
    </submittedName>
</protein>
<evidence type="ECO:0000256" key="2">
    <source>
        <dbReference type="ARBA" id="ARBA00022438"/>
    </source>
</evidence>
<feature type="domain" description="Aminopeptidase N-like N-terminal" evidence="11">
    <location>
        <begin position="2"/>
        <end position="166"/>
    </location>
</feature>
<dbReference type="SUPFAM" id="SSF55486">
    <property type="entry name" value="Metalloproteases ('zincins'), catalytic domain"/>
    <property type="match status" value="1"/>
</dbReference>
<dbReference type="GO" id="GO:0070006">
    <property type="term" value="F:metalloaminopeptidase activity"/>
    <property type="evidence" value="ECO:0007669"/>
    <property type="project" value="TreeGrafter"/>
</dbReference>
<dbReference type="Pfam" id="PF01433">
    <property type="entry name" value="Peptidase_M1"/>
    <property type="match status" value="1"/>
</dbReference>
<feature type="active site" description="Proton acceptor" evidence="8">
    <location>
        <position position="293"/>
    </location>
</feature>
<evidence type="ECO:0000256" key="1">
    <source>
        <dbReference type="ARBA" id="ARBA00010136"/>
    </source>
</evidence>
<reference evidence="12 13" key="1">
    <citation type="submission" date="2017-01" db="EMBL/GenBank/DDBJ databases">
        <authorList>
            <person name="Mah S.A."/>
            <person name="Swanson W.J."/>
            <person name="Moy G.W."/>
            <person name="Vacquier V.D."/>
        </authorList>
    </citation>
    <scope>NUCLEOTIDE SEQUENCE [LARGE SCALE GENOMIC DNA]</scope>
    <source>
        <strain evidence="12 13">GSMNP</strain>
    </source>
</reference>
<evidence type="ECO:0000313" key="13">
    <source>
        <dbReference type="Proteomes" id="UP000187283"/>
    </source>
</evidence>
<keyword evidence="4 9" id="KW-0479">Metal-binding</keyword>
<sequence>MVHINVKEITDEITLHSKELKINNAKIFLKGIAHEIDQKCLRFDDQAETINISVPNLLQLGSKAILEIRFTGVLNDSLRGFYRTDYTIRNNEIKWIATTHFEPTFARYAFPCFDEPEFKSTFSIALNVRKGLVGLSNGKVKNESYNIETGMNEIIFEKSPIMSTYLVAFVVGEFDYIEGIAKSRYSKQPIRTRIYTPPGQKESGKFSLSVAIRAIEFFENTFEIPYTLPKIDHIAINKTPSGAMENWGLIIYKKNLLLLNDSFENKGNGSTSILEEKTGDIDKKYIVRTICHELAHQWLGNIVTMKWWSDLWLNEGLATWAELLCVDSLFSEWNIWAHFLVYRRTIFLDADSKDTSNSLVYPGFLMTGLTGQEFR</sequence>
<evidence type="ECO:0000256" key="7">
    <source>
        <dbReference type="ARBA" id="ARBA00023049"/>
    </source>
</evidence>
<dbReference type="Gene3D" id="2.60.40.1730">
    <property type="entry name" value="tricorn interacting facor f3 domain"/>
    <property type="match status" value="1"/>
</dbReference>
<organism evidence="12 13">
    <name type="scientific">Smittium culicis</name>
    <dbReference type="NCBI Taxonomy" id="133412"/>
    <lineage>
        <taxon>Eukaryota</taxon>
        <taxon>Fungi</taxon>
        <taxon>Fungi incertae sedis</taxon>
        <taxon>Zoopagomycota</taxon>
        <taxon>Kickxellomycotina</taxon>
        <taxon>Harpellomycetes</taxon>
        <taxon>Harpellales</taxon>
        <taxon>Legeriomycetaceae</taxon>
        <taxon>Smittium</taxon>
    </lineage>
</organism>
<dbReference type="PANTHER" id="PTHR11533:SF174">
    <property type="entry name" value="PUROMYCIN-SENSITIVE AMINOPEPTIDASE-RELATED"/>
    <property type="match status" value="1"/>
</dbReference>
<dbReference type="AlphaFoldDB" id="A0A1R1XHX6"/>
<dbReference type="GO" id="GO:0006508">
    <property type="term" value="P:proteolysis"/>
    <property type="evidence" value="ECO:0007669"/>
    <property type="project" value="UniProtKB-KW"/>
</dbReference>
<dbReference type="InterPro" id="IPR027268">
    <property type="entry name" value="Peptidase_M4/M1_CTD_sf"/>
</dbReference>
<keyword evidence="3" id="KW-0645">Protease</keyword>
<dbReference type="PANTHER" id="PTHR11533">
    <property type="entry name" value="PROTEASE M1 ZINC METALLOPROTEASE"/>
    <property type="match status" value="1"/>
</dbReference>
<dbReference type="GO" id="GO:0042277">
    <property type="term" value="F:peptide binding"/>
    <property type="evidence" value="ECO:0007669"/>
    <property type="project" value="TreeGrafter"/>
</dbReference>
<keyword evidence="7" id="KW-0482">Metalloprotease</keyword>
<dbReference type="SUPFAM" id="SSF63737">
    <property type="entry name" value="Leukotriene A4 hydrolase N-terminal domain"/>
    <property type="match status" value="1"/>
</dbReference>
<evidence type="ECO:0000259" key="10">
    <source>
        <dbReference type="Pfam" id="PF01433"/>
    </source>
</evidence>
<keyword evidence="2 12" id="KW-0031">Aminopeptidase</keyword>
<dbReference type="InterPro" id="IPR045357">
    <property type="entry name" value="Aminopeptidase_N-like_N"/>
</dbReference>
<dbReference type="Gene3D" id="1.10.390.10">
    <property type="entry name" value="Neutral Protease Domain 2"/>
    <property type="match status" value="1"/>
</dbReference>
<proteinExistence type="inferred from homology"/>
<evidence type="ECO:0000259" key="11">
    <source>
        <dbReference type="Pfam" id="PF17900"/>
    </source>
</evidence>
<evidence type="ECO:0000256" key="4">
    <source>
        <dbReference type="ARBA" id="ARBA00022723"/>
    </source>
</evidence>
<evidence type="ECO:0000256" key="5">
    <source>
        <dbReference type="ARBA" id="ARBA00022801"/>
    </source>
</evidence>
<comment type="similarity">
    <text evidence="1">Belongs to the peptidase M1 family.</text>
</comment>
<evidence type="ECO:0000256" key="6">
    <source>
        <dbReference type="ARBA" id="ARBA00022833"/>
    </source>
</evidence>
<dbReference type="CDD" id="cd09601">
    <property type="entry name" value="M1_APN-Q_like"/>
    <property type="match status" value="1"/>
</dbReference>
<feature type="binding site" evidence="9">
    <location>
        <position position="315"/>
    </location>
    <ligand>
        <name>Zn(2+)</name>
        <dbReference type="ChEBI" id="CHEBI:29105"/>
        <note>catalytic</note>
    </ligand>
</feature>
<dbReference type="InterPro" id="IPR050344">
    <property type="entry name" value="Peptidase_M1_aminopeptidases"/>
</dbReference>
<comment type="caution">
    <text evidence="12">The sequence shown here is derived from an EMBL/GenBank/DDBJ whole genome shotgun (WGS) entry which is preliminary data.</text>
</comment>
<evidence type="ECO:0000313" key="12">
    <source>
        <dbReference type="EMBL" id="OMJ14247.1"/>
    </source>
</evidence>
<dbReference type="Proteomes" id="UP000187283">
    <property type="component" value="Unassembled WGS sequence"/>
</dbReference>
<dbReference type="EMBL" id="LSSN01003142">
    <property type="protein sequence ID" value="OMJ14247.1"/>
    <property type="molecule type" value="Genomic_DNA"/>
</dbReference>
<comment type="cofactor">
    <cofactor evidence="9">
        <name>Zn(2+)</name>
        <dbReference type="ChEBI" id="CHEBI:29105"/>
    </cofactor>
    <text evidence="9">Binds 1 zinc ion per subunit.</text>
</comment>
<dbReference type="PRINTS" id="PR00756">
    <property type="entry name" value="ALADIPTASE"/>
</dbReference>
<dbReference type="GO" id="GO:0005737">
    <property type="term" value="C:cytoplasm"/>
    <property type="evidence" value="ECO:0007669"/>
    <property type="project" value="TreeGrafter"/>
</dbReference>
<accession>A0A1R1XHX6</accession>
<evidence type="ECO:0000256" key="3">
    <source>
        <dbReference type="ARBA" id="ARBA00022670"/>
    </source>
</evidence>
<keyword evidence="13" id="KW-1185">Reference proteome</keyword>
<gene>
    <name evidence="12" type="ORF">AYI70_g7997</name>
</gene>
<feature type="domain" description="Peptidase M1 membrane alanine aminopeptidase" evidence="10">
    <location>
        <begin position="206"/>
        <end position="359"/>
    </location>
</feature>
<evidence type="ECO:0000256" key="8">
    <source>
        <dbReference type="PIRSR" id="PIRSR634016-1"/>
    </source>
</evidence>
<dbReference type="GO" id="GO:0016020">
    <property type="term" value="C:membrane"/>
    <property type="evidence" value="ECO:0007669"/>
    <property type="project" value="TreeGrafter"/>
</dbReference>
<dbReference type="OrthoDB" id="10031169at2759"/>
<dbReference type="Pfam" id="PF17900">
    <property type="entry name" value="Peptidase_M1_N"/>
    <property type="match status" value="1"/>
</dbReference>
<dbReference type="InterPro" id="IPR014782">
    <property type="entry name" value="Peptidase_M1_dom"/>
</dbReference>
<dbReference type="GO" id="GO:0005615">
    <property type="term" value="C:extracellular space"/>
    <property type="evidence" value="ECO:0007669"/>
    <property type="project" value="TreeGrafter"/>
</dbReference>
<dbReference type="InterPro" id="IPR042097">
    <property type="entry name" value="Aminopeptidase_N-like_N_sf"/>
</dbReference>